<evidence type="ECO:0000313" key="20">
    <source>
        <dbReference type="Proteomes" id="UP000650582"/>
    </source>
</evidence>
<comment type="cofactor">
    <cofactor evidence="1">
        <name>FMN</name>
        <dbReference type="ChEBI" id="CHEBI:58210"/>
    </cofactor>
</comment>
<comment type="similarity">
    <text evidence="13">In the C-terminal section; belongs to the FMN-dependent alpha-hydroxy acid dehydrogenase family.</text>
</comment>
<dbReference type="CDD" id="cd02922">
    <property type="entry name" value="FCB2_FMN"/>
    <property type="match status" value="1"/>
</dbReference>
<evidence type="ECO:0000256" key="3">
    <source>
        <dbReference type="ARBA" id="ARBA00004569"/>
    </source>
</evidence>
<evidence type="ECO:0000256" key="7">
    <source>
        <dbReference type="ARBA" id="ARBA00022643"/>
    </source>
</evidence>
<dbReference type="SMART" id="SM01117">
    <property type="entry name" value="Cyt-b5"/>
    <property type="match status" value="1"/>
</dbReference>
<accession>A0A8H7H7H8</accession>
<dbReference type="PROSITE" id="PS00557">
    <property type="entry name" value="FMN_HYDROXY_ACID_DH_1"/>
    <property type="match status" value="1"/>
</dbReference>
<feature type="domain" description="Cytochrome b5 heme-binding" evidence="17">
    <location>
        <begin position="3"/>
        <end position="80"/>
    </location>
</feature>
<evidence type="ECO:0000256" key="16">
    <source>
        <dbReference type="ARBA" id="ARBA00068515"/>
    </source>
</evidence>
<dbReference type="GO" id="GO:0020037">
    <property type="term" value="F:heme binding"/>
    <property type="evidence" value="ECO:0007669"/>
    <property type="project" value="InterPro"/>
</dbReference>
<evidence type="ECO:0000256" key="1">
    <source>
        <dbReference type="ARBA" id="ARBA00001917"/>
    </source>
</evidence>
<dbReference type="InterPro" id="IPR001199">
    <property type="entry name" value="Cyt_B5-like_heme/steroid-bd"/>
</dbReference>
<dbReference type="InterPro" id="IPR000262">
    <property type="entry name" value="FMN-dep_DH"/>
</dbReference>
<dbReference type="FunFam" id="3.10.120.10:FF:000012">
    <property type="entry name" value="Mitochondrial cytochrome b2, putative"/>
    <property type="match status" value="1"/>
</dbReference>
<dbReference type="Pfam" id="PF00173">
    <property type="entry name" value="Cyt-b5"/>
    <property type="match status" value="1"/>
</dbReference>
<keyword evidence="8" id="KW-0479">Metal-binding</keyword>
<dbReference type="Gene3D" id="3.10.120.10">
    <property type="entry name" value="Cytochrome b5-like heme/steroid binding domain"/>
    <property type="match status" value="1"/>
</dbReference>
<comment type="subunit">
    <text evidence="4">Homotetramer.</text>
</comment>
<keyword evidence="6" id="KW-0285">Flavoprotein</keyword>
<dbReference type="Proteomes" id="UP000650582">
    <property type="component" value="Unassembled WGS sequence"/>
</dbReference>
<evidence type="ECO:0000259" key="17">
    <source>
        <dbReference type="PROSITE" id="PS50255"/>
    </source>
</evidence>
<keyword evidence="11" id="KW-0496">Mitochondrion</keyword>
<dbReference type="InterPro" id="IPR013785">
    <property type="entry name" value="Aldolase_TIM"/>
</dbReference>
<keyword evidence="9" id="KW-0560">Oxidoreductase</keyword>
<dbReference type="PROSITE" id="PS00191">
    <property type="entry name" value="CYTOCHROME_B5_1"/>
    <property type="match status" value="1"/>
</dbReference>
<keyword evidence="10" id="KW-0408">Iron</keyword>
<organism evidence="19 20">
    <name type="scientific">Rhizoctonia solani</name>
    <dbReference type="NCBI Taxonomy" id="456999"/>
    <lineage>
        <taxon>Eukaryota</taxon>
        <taxon>Fungi</taxon>
        <taxon>Dikarya</taxon>
        <taxon>Basidiomycota</taxon>
        <taxon>Agaricomycotina</taxon>
        <taxon>Agaricomycetes</taxon>
        <taxon>Cantharellales</taxon>
        <taxon>Ceratobasidiaceae</taxon>
        <taxon>Rhizoctonia</taxon>
    </lineage>
</organism>
<dbReference type="PANTHER" id="PTHR10578:SF148">
    <property type="entry name" value="L-LACTATE DEHYDROGENASE (CYTOCHROME)"/>
    <property type="match status" value="1"/>
</dbReference>
<evidence type="ECO:0000256" key="2">
    <source>
        <dbReference type="ARBA" id="ARBA00001970"/>
    </source>
</evidence>
<dbReference type="InterPro" id="IPR008259">
    <property type="entry name" value="FMN_hydac_DH_AS"/>
</dbReference>
<dbReference type="Gene3D" id="3.20.20.70">
    <property type="entry name" value="Aldolase class I"/>
    <property type="match status" value="1"/>
</dbReference>
<evidence type="ECO:0000256" key="11">
    <source>
        <dbReference type="ARBA" id="ARBA00023128"/>
    </source>
</evidence>
<dbReference type="InterPro" id="IPR037458">
    <property type="entry name" value="L-MDH/L-LDH_FMN-bd"/>
</dbReference>
<proteinExistence type="inferred from homology"/>
<keyword evidence="5" id="KW-0349">Heme</keyword>
<dbReference type="Pfam" id="PF01070">
    <property type="entry name" value="FMN_dh"/>
    <property type="match status" value="1"/>
</dbReference>
<dbReference type="GO" id="GO:0046872">
    <property type="term" value="F:metal ion binding"/>
    <property type="evidence" value="ECO:0007669"/>
    <property type="project" value="UniProtKB-KW"/>
</dbReference>
<dbReference type="SUPFAM" id="SSF51395">
    <property type="entry name" value="FMN-linked oxidoreductases"/>
    <property type="match status" value="1"/>
</dbReference>
<evidence type="ECO:0000259" key="18">
    <source>
        <dbReference type="PROSITE" id="PS51349"/>
    </source>
</evidence>
<comment type="subcellular location">
    <subcellularLocation>
        <location evidence="3">Mitochondrion intermembrane space</location>
    </subcellularLocation>
</comment>
<dbReference type="SUPFAM" id="SSF55856">
    <property type="entry name" value="Cytochrome b5-like heme/steroid binding domain"/>
    <property type="match status" value="1"/>
</dbReference>
<dbReference type="GO" id="GO:0004460">
    <property type="term" value="F:L-lactate dehydrogenase (cytochrome) activity"/>
    <property type="evidence" value="ECO:0007669"/>
    <property type="project" value="UniProtKB-EC"/>
</dbReference>
<gene>
    <name evidence="19" type="ORF">RHS04_05014</name>
</gene>
<dbReference type="InterPro" id="IPR037396">
    <property type="entry name" value="FMN_HAD"/>
</dbReference>
<comment type="caution">
    <text evidence="19">The sequence shown here is derived from an EMBL/GenBank/DDBJ whole genome shotgun (WGS) entry which is preliminary data.</text>
</comment>
<evidence type="ECO:0000256" key="14">
    <source>
        <dbReference type="ARBA" id="ARBA00061589"/>
    </source>
</evidence>
<evidence type="ECO:0000256" key="9">
    <source>
        <dbReference type="ARBA" id="ARBA00023002"/>
    </source>
</evidence>
<dbReference type="PROSITE" id="PS50255">
    <property type="entry name" value="CYTOCHROME_B5_2"/>
    <property type="match status" value="1"/>
</dbReference>
<dbReference type="InterPro" id="IPR018506">
    <property type="entry name" value="Cyt_B5_heme-BS"/>
</dbReference>
<comment type="cofactor">
    <cofactor evidence="2">
        <name>heme b</name>
        <dbReference type="ChEBI" id="CHEBI:60344"/>
    </cofactor>
</comment>
<comment type="similarity">
    <text evidence="14">In the N-terminal section; belongs to the cytochrome b5 family.</text>
</comment>
<keyword evidence="7" id="KW-0288">FMN</keyword>
<dbReference type="GO" id="GO:0005758">
    <property type="term" value="C:mitochondrial intermembrane space"/>
    <property type="evidence" value="ECO:0007669"/>
    <property type="project" value="UniProtKB-SubCell"/>
</dbReference>
<evidence type="ECO:0000256" key="4">
    <source>
        <dbReference type="ARBA" id="ARBA00011881"/>
    </source>
</evidence>
<dbReference type="InterPro" id="IPR036400">
    <property type="entry name" value="Cyt_B5-like_heme/steroid_sf"/>
</dbReference>
<feature type="domain" description="FMN hydroxy acid dehydrogenase" evidence="18">
    <location>
        <begin position="106"/>
        <end position="469"/>
    </location>
</feature>
<evidence type="ECO:0000256" key="13">
    <source>
        <dbReference type="ARBA" id="ARBA00061137"/>
    </source>
</evidence>
<dbReference type="PROSITE" id="PS51349">
    <property type="entry name" value="FMN_HYDROXY_ACID_DH_2"/>
    <property type="match status" value="1"/>
</dbReference>
<evidence type="ECO:0000256" key="5">
    <source>
        <dbReference type="ARBA" id="ARBA00022617"/>
    </source>
</evidence>
<comment type="catalytic activity">
    <reaction evidence="12">
        <text>(S)-lactate + 2 Fe(III)-[cytochrome c] = 2 Fe(II)-[cytochrome c] + pyruvate + 2 H(+)</text>
        <dbReference type="Rhea" id="RHEA:19909"/>
        <dbReference type="Rhea" id="RHEA-COMP:10350"/>
        <dbReference type="Rhea" id="RHEA-COMP:14399"/>
        <dbReference type="ChEBI" id="CHEBI:15361"/>
        <dbReference type="ChEBI" id="CHEBI:15378"/>
        <dbReference type="ChEBI" id="CHEBI:16651"/>
        <dbReference type="ChEBI" id="CHEBI:29033"/>
        <dbReference type="ChEBI" id="CHEBI:29034"/>
        <dbReference type="EC" id="1.1.2.3"/>
    </reaction>
    <physiologicalReaction direction="left-to-right" evidence="12">
        <dbReference type="Rhea" id="RHEA:19910"/>
    </physiologicalReaction>
</comment>
<dbReference type="EMBL" id="JACYCC010000038">
    <property type="protein sequence ID" value="KAF8678667.1"/>
    <property type="molecule type" value="Genomic_DNA"/>
</dbReference>
<sequence length="523" mass="58138">MPEEMLTAEAVAKHNTRDSCWIVVHGHVYDVTEFLDDHPGGSKIILKYAGKDATEEYDPIHPPDAITTNLPKEKHLGKIDPRTITKVIKEMTPEEEARLKRVAQRPPLSECLNLHDFEAIARAVMPEKAWAYYSSAADDEITHRENHAAYQRIWFRPRVLRDVTKVDWSTTILGQKSSMPVYITATALGKLGHPEGELNLTRAAAKYGVIQMIPTLASCSFDEIRDTAAPDQVQFMQLYVNKDRAITKRIVQHAEKRGIKGLFITVDAPQLGRREKDMRQKFEDEGSEVQRGAAGIDRSQGAARAISSFIDPGLSWRDIDWFKSITKMPIVLKGVQCWEDAVLAAECGCAGIVLSNHGGRQLDTSRSGIEVLEEVVTALRERGLFPNPKFEIYVDGGVRRATDVLKAIAMGATAVGVGRPFIYAYSSYGQEGVEAALQILHDEFEMNLRLLGAPTIKDVVPAMVDTTSLKSHIVAVPQDSLYYTNCEFSLGTLTQRSREGPVLTRVKDETLSGARLRETPAKL</sequence>
<dbReference type="AlphaFoldDB" id="A0A8H7H7H8"/>
<name>A0A8H7H7H8_9AGAM</name>
<dbReference type="PANTHER" id="PTHR10578">
    <property type="entry name" value="S -2-HYDROXY-ACID OXIDASE-RELATED"/>
    <property type="match status" value="1"/>
</dbReference>
<dbReference type="EC" id="1.1.2.3" evidence="15"/>
<reference evidence="19" key="1">
    <citation type="submission" date="2020-09" db="EMBL/GenBank/DDBJ databases">
        <title>Comparative genome analyses of four rice-infecting Rhizoctonia solani isolates reveal extensive enrichment of homogalacturonan modification genes.</title>
        <authorList>
            <person name="Lee D.-Y."/>
            <person name="Jeon J."/>
            <person name="Kim K.-T."/>
            <person name="Cheong K."/>
            <person name="Song H."/>
            <person name="Choi G."/>
            <person name="Ko J."/>
            <person name="Opiyo S.O."/>
            <person name="Zuo S."/>
            <person name="Madhav S."/>
            <person name="Lee Y.-H."/>
            <person name="Wang G.-L."/>
        </authorList>
    </citation>
    <scope>NUCLEOTIDE SEQUENCE</scope>
    <source>
        <strain evidence="19">AG1-IA YN-7</strain>
    </source>
</reference>
<evidence type="ECO:0000256" key="15">
    <source>
        <dbReference type="ARBA" id="ARBA00066458"/>
    </source>
</evidence>
<evidence type="ECO:0000256" key="12">
    <source>
        <dbReference type="ARBA" id="ARBA00052399"/>
    </source>
</evidence>
<evidence type="ECO:0000256" key="10">
    <source>
        <dbReference type="ARBA" id="ARBA00023004"/>
    </source>
</evidence>
<dbReference type="PRINTS" id="PR00363">
    <property type="entry name" value="CYTOCHROMEB5"/>
</dbReference>
<evidence type="ECO:0000256" key="6">
    <source>
        <dbReference type="ARBA" id="ARBA00022630"/>
    </source>
</evidence>
<dbReference type="FunFam" id="3.20.20.70:FF:000062">
    <property type="entry name" value="Cytochrome b2, mitochondrial, putative"/>
    <property type="match status" value="1"/>
</dbReference>
<evidence type="ECO:0000313" key="19">
    <source>
        <dbReference type="EMBL" id="KAF8678667.1"/>
    </source>
</evidence>
<evidence type="ECO:0000256" key="8">
    <source>
        <dbReference type="ARBA" id="ARBA00022723"/>
    </source>
</evidence>
<protein>
    <recommendedName>
        <fullName evidence="16">L-lactate dehydrogenase (cytochrome)</fullName>
        <ecNumber evidence="15">1.1.2.3</ecNumber>
    </recommendedName>
</protein>
<dbReference type="GO" id="GO:0006089">
    <property type="term" value="P:lactate metabolic process"/>
    <property type="evidence" value="ECO:0007669"/>
    <property type="project" value="TreeGrafter"/>
</dbReference>